<feature type="non-terminal residue" evidence="1">
    <location>
        <position position="137"/>
    </location>
</feature>
<dbReference type="GO" id="GO:0004736">
    <property type="term" value="F:pyruvate carboxylase activity"/>
    <property type="evidence" value="ECO:0007669"/>
    <property type="project" value="TreeGrafter"/>
</dbReference>
<dbReference type="GO" id="GO:0006094">
    <property type="term" value="P:gluconeogenesis"/>
    <property type="evidence" value="ECO:0007669"/>
    <property type="project" value="TreeGrafter"/>
</dbReference>
<dbReference type="PANTHER" id="PTHR43778">
    <property type="entry name" value="PYRUVATE CARBOXYLASE"/>
    <property type="match status" value="1"/>
</dbReference>
<dbReference type="Gene3D" id="3.20.20.70">
    <property type="entry name" value="Aldolase class I"/>
    <property type="match status" value="1"/>
</dbReference>
<dbReference type="AlphaFoldDB" id="X1I1D7"/>
<name>X1I1D7_9ZZZZ</name>
<dbReference type="InterPro" id="IPR013785">
    <property type="entry name" value="Aldolase_TIM"/>
</dbReference>
<dbReference type="EMBL" id="BARU01024621">
    <property type="protein sequence ID" value="GAH51373.1"/>
    <property type="molecule type" value="Genomic_DNA"/>
</dbReference>
<comment type="caution">
    <text evidence="1">The sequence shown here is derived from an EMBL/GenBank/DDBJ whole genome shotgun (WGS) entry which is preliminary data.</text>
</comment>
<protein>
    <recommendedName>
        <fullName evidence="2">Biotin attachment protein</fullName>
    </recommendedName>
</protein>
<sequence>MAKKLIKVMNTAFRDGFQSVFGARVYTKDFLPAVEAAKDAGISHFESGGGARFQSLYFYCNEDAFDMMDAFRETVGPDVNLQTLARGINVVGLDSQSRDIINLHARLFKKHGVTTIRNFDALNDVNNLDYSGRCIKE</sequence>
<reference evidence="1" key="1">
    <citation type="journal article" date="2014" name="Front. Microbiol.">
        <title>High frequency of phylogenetically diverse reductive dehalogenase-homologous genes in deep subseafloor sedimentary metagenomes.</title>
        <authorList>
            <person name="Kawai M."/>
            <person name="Futagami T."/>
            <person name="Toyoda A."/>
            <person name="Takaki Y."/>
            <person name="Nishi S."/>
            <person name="Hori S."/>
            <person name="Arai W."/>
            <person name="Tsubouchi T."/>
            <person name="Morono Y."/>
            <person name="Uchiyama I."/>
            <person name="Ito T."/>
            <person name="Fujiyama A."/>
            <person name="Inagaki F."/>
            <person name="Takami H."/>
        </authorList>
    </citation>
    <scope>NUCLEOTIDE SEQUENCE</scope>
    <source>
        <strain evidence="1">Expedition CK06-06</strain>
    </source>
</reference>
<dbReference type="GO" id="GO:0005737">
    <property type="term" value="C:cytoplasm"/>
    <property type="evidence" value="ECO:0007669"/>
    <property type="project" value="TreeGrafter"/>
</dbReference>
<dbReference type="InterPro" id="IPR055268">
    <property type="entry name" value="PCB-like"/>
</dbReference>
<dbReference type="PANTHER" id="PTHR43778:SF2">
    <property type="entry name" value="PYRUVATE CARBOXYLASE, MITOCHONDRIAL"/>
    <property type="match status" value="1"/>
</dbReference>
<organism evidence="1">
    <name type="scientific">marine sediment metagenome</name>
    <dbReference type="NCBI Taxonomy" id="412755"/>
    <lineage>
        <taxon>unclassified sequences</taxon>
        <taxon>metagenomes</taxon>
        <taxon>ecological metagenomes</taxon>
    </lineage>
</organism>
<accession>X1I1D7</accession>
<dbReference type="SUPFAM" id="SSF51569">
    <property type="entry name" value="Aldolase"/>
    <property type="match status" value="1"/>
</dbReference>
<evidence type="ECO:0000313" key="1">
    <source>
        <dbReference type="EMBL" id="GAH51373.1"/>
    </source>
</evidence>
<gene>
    <name evidence="1" type="ORF">S03H2_39777</name>
</gene>
<proteinExistence type="predicted"/>
<evidence type="ECO:0008006" key="2">
    <source>
        <dbReference type="Google" id="ProtNLM"/>
    </source>
</evidence>